<sequence>MASIPTWLRARTRLVCGAGIVGLLAAPLIVAALVLLAGADPFAGAETGFAFGALWFGFGLLGWAGSVAVGDAVEAAQRRLDTGTRWTERSSRRAMARVGGFGAGLMVGTATIGTLIGTL</sequence>
<feature type="transmembrane region" description="Helical" evidence="1">
    <location>
        <begin position="49"/>
        <end position="73"/>
    </location>
</feature>
<name>A0A1I2TFI3_9EURY</name>
<accession>A0A1I2TFI3</accession>
<evidence type="ECO:0000256" key="1">
    <source>
        <dbReference type="SAM" id="Phobius"/>
    </source>
</evidence>
<dbReference type="InterPro" id="IPR055692">
    <property type="entry name" value="DUF7268"/>
</dbReference>
<dbReference type="STRING" id="553467.SAMN04488063_2573"/>
<protein>
    <submittedName>
        <fullName evidence="2">Uncharacterized protein</fullName>
    </submittedName>
</protein>
<dbReference type="Pfam" id="PF23930">
    <property type="entry name" value="DUF7268"/>
    <property type="match status" value="1"/>
</dbReference>
<feature type="transmembrane region" description="Helical" evidence="1">
    <location>
        <begin position="94"/>
        <end position="116"/>
    </location>
</feature>
<reference evidence="3" key="1">
    <citation type="submission" date="2016-10" db="EMBL/GenBank/DDBJ databases">
        <authorList>
            <person name="Varghese N."/>
            <person name="Submissions S."/>
        </authorList>
    </citation>
    <scope>NUCLEOTIDE SEQUENCE [LARGE SCALE GENOMIC DNA]</scope>
    <source>
        <strain evidence="3">CGMCC 1.7739</strain>
    </source>
</reference>
<dbReference type="OrthoDB" id="329202at2157"/>
<dbReference type="EMBL" id="FOOQ01000002">
    <property type="protein sequence ID" value="SFG61061.1"/>
    <property type="molecule type" value="Genomic_DNA"/>
</dbReference>
<keyword evidence="1" id="KW-0812">Transmembrane</keyword>
<feature type="transmembrane region" description="Helical" evidence="1">
    <location>
        <begin position="12"/>
        <end position="37"/>
    </location>
</feature>
<evidence type="ECO:0000313" key="3">
    <source>
        <dbReference type="Proteomes" id="UP000198876"/>
    </source>
</evidence>
<keyword evidence="1" id="KW-1133">Transmembrane helix</keyword>
<organism evidence="2 3">
    <name type="scientific">Halopelagius inordinatus</name>
    <dbReference type="NCBI Taxonomy" id="553467"/>
    <lineage>
        <taxon>Archaea</taxon>
        <taxon>Methanobacteriati</taxon>
        <taxon>Methanobacteriota</taxon>
        <taxon>Stenosarchaea group</taxon>
        <taxon>Halobacteria</taxon>
        <taxon>Halobacteriales</taxon>
        <taxon>Haloferacaceae</taxon>
    </lineage>
</organism>
<dbReference type="Proteomes" id="UP000198876">
    <property type="component" value="Unassembled WGS sequence"/>
</dbReference>
<gene>
    <name evidence="2" type="ORF">SAMN04488063_2573</name>
</gene>
<dbReference type="AlphaFoldDB" id="A0A1I2TFI3"/>
<keyword evidence="3" id="KW-1185">Reference proteome</keyword>
<dbReference type="RefSeq" id="WP_092892766.1">
    <property type="nucleotide sequence ID" value="NZ_FOOQ01000002.1"/>
</dbReference>
<evidence type="ECO:0000313" key="2">
    <source>
        <dbReference type="EMBL" id="SFG61061.1"/>
    </source>
</evidence>
<proteinExistence type="predicted"/>
<keyword evidence="1" id="KW-0472">Membrane</keyword>